<evidence type="ECO:0000313" key="3">
    <source>
        <dbReference type="Proteomes" id="UP000239757"/>
    </source>
</evidence>
<feature type="region of interest" description="Disordered" evidence="1">
    <location>
        <begin position="1"/>
        <end position="27"/>
    </location>
</feature>
<evidence type="ECO:0000313" key="2">
    <source>
        <dbReference type="EMBL" id="PPS08535.1"/>
    </source>
</evidence>
<dbReference type="EMBL" id="KZ663988">
    <property type="protein sequence ID" value="PPS08535.1"/>
    <property type="molecule type" value="Genomic_DNA"/>
</dbReference>
<protein>
    <submittedName>
        <fullName evidence="2">Uncharacterized protein</fullName>
    </submittedName>
</protein>
<reference evidence="2 3" key="1">
    <citation type="submission" date="2015-01" db="EMBL/GenBank/DDBJ databases">
        <title>Genome of allotetraploid Gossypium barbadense reveals genomic plasticity and fiber elongation in cotton evolution.</title>
        <authorList>
            <person name="Chen X."/>
            <person name="Liu X."/>
            <person name="Zhao B."/>
            <person name="Zheng H."/>
            <person name="Hu Y."/>
            <person name="Lu G."/>
            <person name="Yang C."/>
            <person name="Chen J."/>
            <person name="Shan C."/>
            <person name="Zhang L."/>
            <person name="Zhou Y."/>
            <person name="Wang L."/>
            <person name="Guo W."/>
            <person name="Bai Y."/>
            <person name="Ruan J."/>
            <person name="Shangguan X."/>
            <person name="Mao Y."/>
            <person name="Jiang J."/>
            <person name="Zhu Y."/>
            <person name="Lei J."/>
            <person name="Kang H."/>
            <person name="Chen S."/>
            <person name="He X."/>
            <person name="Wang R."/>
            <person name="Wang Y."/>
            <person name="Chen J."/>
            <person name="Wang L."/>
            <person name="Yu S."/>
            <person name="Wang B."/>
            <person name="Wei J."/>
            <person name="Song S."/>
            <person name="Lu X."/>
            <person name="Gao Z."/>
            <person name="Gu W."/>
            <person name="Deng X."/>
            <person name="Ma D."/>
            <person name="Wang S."/>
            <person name="Liang W."/>
            <person name="Fang L."/>
            <person name="Cai C."/>
            <person name="Zhu X."/>
            <person name="Zhou B."/>
            <person name="Zhang Y."/>
            <person name="Chen Z."/>
            <person name="Xu S."/>
            <person name="Zhu R."/>
            <person name="Wang S."/>
            <person name="Zhang T."/>
            <person name="Zhao G."/>
        </authorList>
    </citation>
    <scope>NUCLEOTIDE SEQUENCE [LARGE SCALE GENOMIC DNA]</scope>
    <source>
        <strain evidence="3">cv. Xinhai21</strain>
        <tissue evidence="2">Leaf</tissue>
    </source>
</reference>
<sequence length="93" mass="10769">MRARAEEGSLEKISNGKKRKRGQTKRRRFVWRMMKDEKWREAGIREFKKEQGDLPGSRGAGICSGVAGIMTSERTRTRLKSVLGFLKIKENDR</sequence>
<proteinExistence type="predicted"/>
<name>A0A2P5XYW6_GOSBA</name>
<accession>A0A2P5XYW6</accession>
<feature type="compositionally biased region" description="Basic residues" evidence="1">
    <location>
        <begin position="15"/>
        <end position="27"/>
    </location>
</feature>
<dbReference type="AlphaFoldDB" id="A0A2P5XYW6"/>
<feature type="compositionally biased region" description="Basic and acidic residues" evidence="1">
    <location>
        <begin position="1"/>
        <end position="10"/>
    </location>
</feature>
<dbReference type="Proteomes" id="UP000239757">
    <property type="component" value="Unassembled WGS sequence"/>
</dbReference>
<organism evidence="2 3">
    <name type="scientific">Gossypium barbadense</name>
    <name type="common">Sea Island cotton</name>
    <name type="synonym">Hibiscus barbadensis</name>
    <dbReference type="NCBI Taxonomy" id="3634"/>
    <lineage>
        <taxon>Eukaryota</taxon>
        <taxon>Viridiplantae</taxon>
        <taxon>Streptophyta</taxon>
        <taxon>Embryophyta</taxon>
        <taxon>Tracheophyta</taxon>
        <taxon>Spermatophyta</taxon>
        <taxon>Magnoliopsida</taxon>
        <taxon>eudicotyledons</taxon>
        <taxon>Gunneridae</taxon>
        <taxon>Pentapetalae</taxon>
        <taxon>rosids</taxon>
        <taxon>malvids</taxon>
        <taxon>Malvales</taxon>
        <taxon>Malvaceae</taxon>
        <taxon>Malvoideae</taxon>
        <taxon>Gossypium</taxon>
    </lineage>
</organism>
<gene>
    <name evidence="2" type="ORF">GOBAR_AA12111</name>
</gene>
<evidence type="ECO:0000256" key="1">
    <source>
        <dbReference type="SAM" id="MobiDB-lite"/>
    </source>
</evidence>